<evidence type="ECO:0000256" key="1">
    <source>
        <dbReference type="SAM" id="Phobius"/>
    </source>
</evidence>
<gene>
    <name evidence="2" type="ORF">BDV37DRAFT_261431</name>
</gene>
<keyword evidence="1" id="KW-0472">Membrane</keyword>
<sequence>MVMEGAIPCDSAAAYRTVRSSTTNFSLLLPLAGLGLTISYRFVPSEFLSWRGRGVPLRQVAALG</sequence>
<evidence type="ECO:0000313" key="2">
    <source>
        <dbReference type="EMBL" id="KAE8399202.1"/>
    </source>
</evidence>
<dbReference type="AlphaFoldDB" id="A0A5N7CYA8"/>
<proteinExistence type="predicted"/>
<protein>
    <submittedName>
        <fullName evidence="2">Uncharacterized protein</fullName>
    </submittedName>
</protein>
<dbReference type="GeneID" id="43668015"/>
<accession>A0A5N7CYA8</accession>
<keyword evidence="3" id="KW-1185">Reference proteome</keyword>
<keyword evidence="1" id="KW-0812">Transmembrane</keyword>
<feature type="transmembrane region" description="Helical" evidence="1">
    <location>
        <begin position="25"/>
        <end position="43"/>
    </location>
</feature>
<name>A0A5N7CYA8_9EURO</name>
<evidence type="ECO:0000313" key="3">
    <source>
        <dbReference type="Proteomes" id="UP000325579"/>
    </source>
</evidence>
<organism evidence="2 3">
    <name type="scientific">Aspergillus pseudonomiae</name>
    <dbReference type="NCBI Taxonomy" id="1506151"/>
    <lineage>
        <taxon>Eukaryota</taxon>
        <taxon>Fungi</taxon>
        <taxon>Dikarya</taxon>
        <taxon>Ascomycota</taxon>
        <taxon>Pezizomycotina</taxon>
        <taxon>Eurotiomycetes</taxon>
        <taxon>Eurotiomycetidae</taxon>
        <taxon>Eurotiales</taxon>
        <taxon>Aspergillaceae</taxon>
        <taxon>Aspergillus</taxon>
        <taxon>Aspergillus subgen. Circumdati</taxon>
    </lineage>
</organism>
<reference evidence="2 3" key="1">
    <citation type="submission" date="2019-04" db="EMBL/GenBank/DDBJ databases">
        <authorList>
            <consortium name="DOE Joint Genome Institute"/>
            <person name="Mondo S."/>
            <person name="Kjaerbolling I."/>
            <person name="Vesth T."/>
            <person name="Frisvad J.C."/>
            <person name="Nybo J.L."/>
            <person name="Theobald S."/>
            <person name="Kildgaard S."/>
            <person name="Isbrandt T."/>
            <person name="Kuo A."/>
            <person name="Sato A."/>
            <person name="Lyhne E.K."/>
            <person name="Kogle M.E."/>
            <person name="Wiebenga A."/>
            <person name="Kun R.S."/>
            <person name="Lubbers R.J."/>
            <person name="Makela M.R."/>
            <person name="Barry K."/>
            <person name="Chovatia M."/>
            <person name="Clum A."/>
            <person name="Daum C."/>
            <person name="Haridas S."/>
            <person name="He G."/>
            <person name="LaButti K."/>
            <person name="Lipzen A."/>
            <person name="Riley R."/>
            <person name="Salamov A."/>
            <person name="Simmons B.A."/>
            <person name="Magnuson J.K."/>
            <person name="Henrissat B."/>
            <person name="Mortensen U.H."/>
            <person name="Larsen T.O."/>
            <person name="Devries R.P."/>
            <person name="Grigoriev I.V."/>
            <person name="Machida M."/>
            <person name="Baker S.E."/>
            <person name="Andersen M.R."/>
            <person name="Cantor M.N."/>
            <person name="Hua S.X."/>
        </authorList>
    </citation>
    <scope>NUCLEOTIDE SEQUENCE [LARGE SCALE GENOMIC DNA]</scope>
    <source>
        <strain evidence="2 3">CBS 119388</strain>
    </source>
</reference>
<dbReference type="EMBL" id="ML736839">
    <property type="protein sequence ID" value="KAE8399202.1"/>
    <property type="molecule type" value="Genomic_DNA"/>
</dbReference>
<dbReference type="RefSeq" id="XP_031936521.1">
    <property type="nucleotide sequence ID" value="XM_032083324.1"/>
</dbReference>
<dbReference type="Proteomes" id="UP000325579">
    <property type="component" value="Unassembled WGS sequence"/>
</dbReference>
<keyword evidence="1" id="KW-1133">Transmembrane helix</keyword>